<dbReference type="InterPro" id="IPR023346">
    <property type="entry name" value="Lysozyme-like_dom_sf"/>
</dbReference>
<evidence type="ECO:0008006" key="3">
    <source>
        <dbReference type="Google" id="ProtNLM"/>
    </source>
</evidence>
<accession>A0A1J5B9Y3</accession>
<evidence type="ECO:0000313" key="1">
    <source>
        <dbReference type="EMBL" id="OIP04159.1"/>
    </source>
</evidence>
<sequence length="194" mass="21819">MKQLIIILSWVLATGTTLILTLATYTHLSQITKPSLRPKIAYNQSENITSRSVLPEVLGAFTYSIKTDDAIPEIIKKYLKKYQSPLLPYADYIVTVSRDHYLDPRLIIAIAQQESNLCKKIPDDSHNCWGWGIHSQGTLKFLSYKQAIDAVVAGLANNYLRKGLSTPEEIMGIYTPLSDGSWARGVQQFLDEMN</sequence>
<proteinExistence type="predicted"/>
<dbReference type="EMBL" id="MNXQ01000012">
    <property type="protein sequence ID" value="OIP04159.1"/>
    <property type="molecule type" value="Genomic_DNA"/>
</dbReference>
<reference evidence="1 2" key="1">
    <citation type="journal article" date="2016" name="Environ. Microbiol.">
        <title>Genomic resolution of a cold subsurface aquifer community provides metabolic insights for novel microbes adapted to high CO concentrations.</title>
        <authorList>
            <person name="Probst A.J."/>
            <person name="Castelle C.J."/>
            <person name="Singh A."/>
            <person name="Brown C.T."/>
            <person name="Anantharaman K."/>
            <person name="Sharon I."/>
            <person name="Hug L.A."/>
            <person name="Burstein D."/>
            <person name="Emerson J.B."/>
            <person name="Thomas B.C."/>
            <person name="Banfield J.F."/>
        </authorList>
    </citation>
    <scope>NUCLEOTIDE SEQUENCE [LARGE SCALE GENOMIC DNA]</scope>
    <source>
        <strain evidence="1">CG2_30_44_31</strain>
    </source>
</reference>
<dbReference type="SUPFAM" id="SSF53955">
    <property type="entry name" value="Lysozyme-like"/>
    <property type="match status" value="1"/>
</dbReference>
<dbReference type="Gene3D" id="1.10.530.10">
    <property type="match status" value="1"/>
</dbReference>
<gene>
    <name evidence="1" type="ORF">AUK18_00515</name>
</gene>
<dbReference type="Proteomes" id="UP000183605">
    <property type="component" value="Unassembled WGS sequence"/>
</dbReference>
<comment type="caution">
    <text evidence="1">The sequence shown here is derived from an EMBL/GenBank/DDBJ whole genome shotgun (WGS) entry which is preliminary data.</text>
</comment>
<organism evidence="1 2">
    <name type="scientific">Candidatus Beckwithbacteria bacterium CG2_30_44_31</name>
    <dbReference type="NCBI Taxonomy" id="1805035"/>
    <lineage>
        <taxon>Bacteria</taxon>
        <taxon>Candidatus Beckwithiibacteriota</taxon>
    </lineage>
</organism>
<protein>
    <recommendedName>
        <fullName evidence="3">Mannosyl-glycoprotein endo-beta-N-acetylglucosamidase-like domain-containing protein</fullName>
    </recommendedName>
</protein>
<dbReference type="AlphaFoldDB" id="A0A1J5B9Y3"/>
<evidence type="ECO:0000313" key="2">
    <source>
        <dbReference type="Proteomes" id="UP000183605"/>
    </source>
</evidence>
<name>A0A1J5B9Y3_9BACT</name>